<dbReference type="RefSeq" id="XP_056757287.1">
    <property type="nucleotide sequence ID" value="XM_056892292.1"/>
</dbReference>
<dbReference type="GeneID" id="81582534"/>
<organism evidence="2 3">
    <name type="scientific">Penicillium hordei</name>
    <dbReference type="NCBI Taxonomy" id="40994"/>
    <lineage>
        <taxon>Eukaryota</taxon>
        <taxon>Fungi</taxon>
        <taxon>Dikarya</taxon>
        <taxon>Ascomycota</taxon>
        <taxon>Pezizomycotina</taxon>
        <taxon>Eurotiomycetes</taxon>
        <taxon>Eurotiomycetidae</taxon>
        <taxon>Eurotiales</taxon>
        <taxon>Aspergillaceae</taxon>
        <taxon>Penicillium</taxon>
    </lineage>
</organism>
<dbReference type="AlphaFoldDB" id="A0AAD6EGA3"/>
<feature type="domain" description="Four-carbon acid sugar kinase nucleotide binding" evidence="1">
    <location>
        <begin position="7"/>
        <end position="106"/>
    </location>
</feature>
<protein>
    <recommendedName>
        <fullName evidence="1">Four-carbon acid sugar kinase nucleotide binding domain-containing protein</fullName>
    </recommendedName>
</protein>
<proteinExistence type="predicted"/>
<dbReference type="SUPFAM" id="SSF142764">
    <property type="entry name" value="YgbK-like"/>
    <property type="match status" value="1"/>
</dbReference>
<gene>
    <name evidence="2" type="ORF">N7537_001234</name>
</gene>
<dbReference type="InterPro" id="IPR031475">
    <property type="entry name" value="NBD_C"/>
</dbReference>
<dbReference type="InterPro" id="IPR042213">
    <property type="entry name" value="NBD_C_sf"/>
</dbReference>
<evidence type="ECO:0000313" key="3">
    <source>
        <dbReference type="Proteomes" id="UP001213799"/>
    </source>
</evidence>
<reference evidence="2" key="1">
    <citation type="journal article" date="2023" name="IMA Fungus">
        <title>Comparative genomic study of the Penicillium genus elucidates a diverse pangenome and 15 lateral gene transfer events.</title>
        <authorList>
            <person name="Petersen C."/>
            <person name="Sorensen T."/>
            <person name="Nielsen M.R."/>
            <person name="Sondergaard T.E."/>
            <person name="Sorensen J.L."/>
            <person name="Fitzpatrick D.A."/>
            <person name="Frisvad J.C."/>
            <person name="Nielsen K.L."/>
        </authorList>
    </citation>
    <scope>NUCLEOTIDE SEQUENCE</scope>
    <source>
        <strain evidence="2">IBT 12815</strain>
    </source>
</reference>
<evidence type="ECO:0000259" key="1">
    <source>
        <dbReference type="Pfam" id="PF17042"/>
    </source>
</evidence>
<accession>A0AAD6EGA3</accession>
<sequence>MLRDSPVLQDIVAYTSGDLQNGKDVLVMTSRDLVTLDSVNSWASETSKEITNLDINNLVANTLVHIVRNLSVCPRYLPAKGGVTSSDVATAGIATKRAKVLGQAARLGFPFDGVKARKILRVKIKEDGRSNGVSCH</sequence>
<name>A0AAD6EGA3_9EURO</name>
<reference evidence="2" key="2">
    <citation type="submission" date="2023-01" db="EMBL/GenBank/DDBJ databases">
        <authorList>
            <person name="Petersen C."/>
        </authorList>
    </citation>
    <scope>NUCLEOTIDE SEQUENCE</scope>
    <source>
        <strain evidence="2">IBT 12815</strain>
    </source>
</reference>
<evidence type="ECO:0000313" key="2">
    <source>
        <dbReference type="EMBL" id="KAJ5616120.1"/>
    </source>
</evidence>
<dbReference type="Pfam" id="PF17042">
    <property type="entry name" value="NBD_C"/>
    <property type="match status" value="1"/>
</dbReference>
<keyword evidence="3" id="KW-1185">Reference proteome</keyword>
<dbReference type="Proteomes" id="UP001213799">
    <property type="component" value="Unassembled WGS sequence"/>
</dbReference>
<dbReference type="EMBL" id="JAQJAE010000001">
    <property type="protein sequence ID" value="KAJ5616120.1"/>
    <property type="molecule type" value="Genomic_DNA"/>
</dbReference>
<dbReference type="Gene3D" id="3.40.980.20">
    <property type="entry name" value="Four-carbon acid sugar kinase, nucleotide binding domain"/>
    <property type="match status" value="1"/>
</dbReference>
<comment type="caution">
    <text evidence="2">The sequence shown here is derived from an EMBL/GenBank/DDBJ whole genome shotgun (WGS) entry which is preliminary data.</text>
</comment>